<evidence type="ECO:0000256" key="4">
    <source>
        <dbReference type="SAM" id="MobiDB-lite"/>
    </source>
</evidence>
<protein>
    <recommendedName>
        <fullName evidence="3">COX assembly mitochondrial protein</fullName>
    </recommendedName>
</protein>
<comment type="subcellular location">
    <subcellularLocation>
        <location evidence="3">Mitochondrion</location>
    </subcellularLocation>
</comment>
<accession>A0A8W8K915</accession>
<sequence>MREAAMKVVTCKFCNFFLKMHPDLSAHLHTDECNTLIKVFTSCQEQHGFLRFLGYCDPLFTDVQKCLRRERINQRKEDRESNRQRMKALRERQAKGLAEPYKEV</sequence>
<keyword evidence="3" id="KW-0496">Mitochondrion</keyword>
<dbReference type="AlphaFoldDB" id="A0A8W8K915"/>
<dbReference type="Pfam" id="PF08583">
    <property type="entry name" value="Cmc1"/>
    <property type="match status" value="1"/>
</dbReference>
<keyword evidence="2" id="KW-1015">Disulfide bond</keyword>
<evidence type="ECO:0000313" key="6">
    <source>
        <dbReference type="Proteomes" id="UP000005408"/>
    </source>
</evidence>
<keyword evidence="6" id="KW-1185">Reference proteome</keyword>
<evidence type="ECO:0000313" key="5">
    <source>
        <dbReference type="EnsemblMetazoa" id="G22178.3:cds"/>
    </source>
</evidence>
<organism evidence="5 6">
    <name type="scientific">Magallana gigas</name>
    <name type="common">Pacific oyster</name>
    <name type="synonym">Crassostrea gigas</name>
    <dbReference type="NCBI Taxonomy" id="29159"/>
    <lineage>
        <taxon>Eukaryota</taxon>
        <taxon>Metazoa</taxon>
        <taxon>Spiralia</taxon>
        <taxon>Lophotrochozoa</taxon>
        <taxon>Mollusca</taxon>
        <taxon>Bivalvia</taxon>
        <taxon>Autobranchia</taxon>
        <taxon>Pteriomorphia</taxon>
        <taxon>Ostreida</taxon>
        <taxon>Ostreoidea</taxon>
        <taxon>Ostreidae</taxon>
        <taxon>Magallana</taxon>
    </lineage>
</organism>
<dbReference type="InterPro" id="IPR013892">
    <property type="entry name" value="Cyt_c_biogenesis_Cmc1-like"/>
</dbReference>
<evidence type="ECO:0000256" key="3">
    <source>
        <dbReference type="RuleBase" id="RU364104"/>
    </source>
</evidence>
<feature type="region of interest" description="Disordered" evidence="4">
    <location>
        <begin position="73"/>
        <end position="104"/>
    </location>
</feature>
<evidence type="ECO:0000256" key="1">
    <source>
        <dbReference type="ARBA" id="ARBA00007347"/>
    </source>
</evidence>
<name>A0A8W8K915_MAGGI</name>
<reference evidence="5" key="1">
    <citation type="submission" date="2022-08" db="UniProtKB">
        <authorList>
            <consortium name="EnsemblMetazoa"/>
        </authorList>
    </citation>
    <scope>IDENTIFICATION</scope>
    <source>
        <strain evidence="5">05x7-T-G4-1.051#20</strain>
    </source>
</reference>
<evidence type="ECO:0000256" key="2">
    <source>
        <dbReference type="ARBA" id="ARBA00023157"/>
    </source>
</evidence>
<comment type="similarity">
    <text evidence="1 3">Belongs to the CMC family.</text>
</comment>
<proteinExistence type="inferred from homology"/>
<dbReference type="PROSITE" id="PS51808">
    <property type="entry name" value="CHCH"/>
    <property type="match status" value="1"/>
</dbReference>
<dbReference type="EnsemblMetazoa" id="G22178.3">
    <property type="protein sequence ID" value="G22178.3:cds"/>
    <property type="gene ID" value="G22178"/>
</dbReference>
<dbReference type="GO" id="GO:0005739">
    <property type="term" value="C:mitochondrion"/>
    <property type="evidence" value="ECO:0007669"/>
    <property type="project" value="UniProtKB-SubCell"/>
</dbReference>
<dbReference type="Proteomes" id="UP000005408">
    <property type="component" value="Unassembled WGS sequence"/>
</dbReference>